<name>A0AAD4QJ35_9AGAM</name>
<dbReference type="InterPro" id="IPR032675">
    <property type="entry name" value="LRR_dom_sf"/>
</dbReference>
<protein>
    <recommendedName>
        <fullName evidence="3">F-box domain-containing protein</fullName>
    </recommendedName>
</protein>
<dbReference type="SUPFAM" id="SSF52047">
    <property type="entry name" value="RNI-like"/>
    <property type="match status" value="1"/>
</dbReference>
<sequence>MIDLSCYGTGTAPYYGTVIPWRQLIFASSYYLNLRLDCGGRRSARKTLDCWPPLPLRISSEHLYPGGREEASAIAVLEQRDRVCEIALSVWTLSEKMYTLLQQPFPMLTLLFLSNMGHMRTLPNEFLGGSASRLHGLVELELRDMCHISPEVIVTSLSSLVKLSRFHLSFLSTVSRPDPISRHSPPLTRTILPALTRLSFEGFDEYLEDLIAQIDAPLLHILSIKFFYRSTFDIQQVSQFICRTEKFKSLNYGDLSFEIPWKGAEIKLDQRNLDHSRNALVLLGVVCNQIEQQVSAMAQICNKFTPFLSYVEVLDIDFRFRVRGQEPVTNSTEWFKLFRPFTSVEILSSSSMAGPYIASALKQIGLEPGSTMEIFPALRTLFFASSSVGVIV</sequence>
<proteinExistence type="predicted"/>
<keyword evidence="2" id="KW-1185">Reference proteome</keyword>
<reference evidence="1" key="1">
    <citation type="journal article" date="2022" name="New Phytol.">
        <title>Evolutionary transition to the ectomycorrhizal habit in the genomes of a hyperdiverse lineage of mushroom-forming fungi.</title>
        <authorList>
            <person name="Looney B."/>
            <person name="Miyauchi S."/>
            <person name="Morin E."/>
            <person name="Drula E."/>
            <person name="Courty P.E."/>
            <person name="Kohler A."/>
            <person name="Kuo A."/>
            <person name="LaButti K."/>
            <person name="Pangilinan J."/>
            <person name="Lipzen A."/>
            <person name="Riley R."/>
            <person name="Andreopoulos W."/>
            <person name="He G."/>
            <person name="Johnson J."/>
            <person name="Nolan M."/>
            <person name="Tritt A."/>
            <person name="Barry K.W."/>
            <person name="Grigoriev I.V."/>
            <person name="Nagy L.G."/>
            <person name="Hibbett D."/>
            <person name="Henrissat B."/>
            <person name="Matheny P.B."/>
            <person name="Labbe J."/>
            <person name="Martin F.M."/>
        </authorList>
    </citation>
    <scope>NUCLEOTIDE SEQUENCE</scope>
    <source>
        <strain evidence="1">BPL690</strain>
    </source>
</reference>
<dbReference type="EMBL" id="WTXG01000184">
    <property type="protein sequence ID" value="KAI0291056.1"/>
    <property type="molecule type" value="Genomic_DNA"/>
</dbReference>
<dbReference type="Gene3D" id="3.80.10.10">
    <property type="entry name" value="Ribonuclease Inhibitor"/>
    <property type="match status" value="1"/>
</dbReference>
<evidence type="ECO:0000313" key="1">
    <source>
        <dbReference type="EMBL" id="KAI0291056.1"/>
    </source>
</evidence>
<organism evidence="1 2">
    <name type="scientific">Multifurca ochricompacta</name>
    <dbReference type="NCBI Taxonomy" id="376703"/>
    <lineage>
        <taxon>Eukaryota</taxon>
        <taxon>Fungi</taxon>
        <taxon>Dikarya</taxon>
        <taxon>Basidiomycota</taxon>
        <taxon>Agaricomycotina</taxon>
        <taxon>Agaricomycetes</taxon>
        <taxon>Russulales</taxon>
        <taxon>Russulaceae</taxon>
        <taxon>Multifurca</taxon>
    </lineage>
</organism>
<evidence type="ECO:0000313" key="2">
    <source>
        <dbReference type="Proteomes" id="UP001203297"/>
    </source>
</evidence>
<comment type="caution">
    <text evidence="1">The sequence shown here is derived from an EMBL/GenBank/DDBJ whole genome shotgun (WGS) entry which is preliminary data.</text>
</comment>
<gene>
    <name evidence="1" type="ORF">B0F90DRAFT_1824401</name>
</gene>
<dbReference type="AlphaFoldDB" id="A0AAD4QJ35"/>
<accession>A0AAD4QJ35</accession>
<evidence type="ECO:0008006" key="3">
    <source>
        <dbReference type="Google" id="ProtNLM"/>
    </source>
</evidence>
<dbReference type="Proteomes" id="UP001203297">
    <property type="component" value="Unassembled WGS sequence"/>
</dbReference>